<gene>
    <name evidence="2" type="ORF">Y3_194</name>
</gene>
<reference evidence="2 3" key="1">
    <citation type="submission" date="2017-04" db="EMBL/GenBank/DDBJ databases">
        <authorList>
            <person name="Afonso C.L."/>
            <person name="Miller P.J."/>
            <person name="Scott M.A."/>
            <person name="Spackman E."/>
            <person name="Goraichik I."/>
            <person name="Dimitrov K.M."/>
            <person name="Suarez D.L."/>
            <person name="Swayne D.E."/>
        </authorList>
    </citation>
    <scope>NUCLEOTIDE SEQUENCE [LARGE SCALE GENOMIC DNA]</scope>
</reference>
<evidence type="ECO:0000256" key="1">
    <source>
        <dbReference type="SAM" id="MobiDB-lite"/>
    </source>
</evidence>
<evidence type="ECO:0000313" key="2">
    <source>
        <dbReference type="EMBL" id="ARW58834.1"/>
    </source>
</evidence>
<sequence length="351" mass="36975">MKIKLNVAETLASESAVKKPSYHIVKSSNGPTIVINSKYKPVVAKAATSLKQAKTLGVAAAKLGQATAKLKLKLKATRDTEKKAPISAKIKANNAVIKKDVAAAKKLAASAIASLAKAGLKVLSTPIRPSYITSTQPDYTISKIGKAKADNFWVKASGTNRSPSLLKPRFATGDKFDKIGASSAAKKSTPGAKPSDKPKPVDAPKTVKRKDAVTGAMTKAKAKELKEKRTAALTGKKAGAVKVSGTNPSPKMESLIKTMTTKDGVSRGKIIASGNSFEYKHGTGSFRMSKQPDGRWKLYANFGGNGGGSNSPVPEATARKQLRGAVKALSQYEKPNRIDSQTAWEKGTSGR</sequence>
<evidence type="ECO:0000313" key="3">
    <source>
        <dbReference type="Proteomes" id="UP000240568"/>
    </source>
</evidence>
<proteinExistence type="predicted"/>
<keyword evidence="3" id="KW-1185">Reference proteome</keyword>
<protein>
    <submittedName>
        <fullName evidence="2">Uncharacterized protein</fullName>
    </submittedName>
</protein>
<accession>A0A2H4IBC5</accession>
<name>A0A2H4IBC5_9CAUD</name>
<dbReference type="EMBL" id="KY984068">
    <property type="protein sequence ID" value="ARW58834.1"/>
    <property type="molecule type" value="Genomic_DNA"/>
</dbReference>
<organism evidence="2 3">
    <name type="scientific">Erwinia phage vB_EamM_Y3</name>
    <dbReference type="NCBI Taxonomy" id="1983553"/>
    <lineage>
        <taxon>Viruses</taxon>
        <taxon>Duplodnaviria</taxon>
        <taxon>Heunggongvirae</taxon>
        <taxon>Uroviricota</taxon>
        <taxon>Caudoviricetes</taxon>
        <taxon>Sasquatchvirus</taxon>
        <taxon>Sasquatchvirus Y3</taxon>
    </lineage>
</organism>
<feature type="region of interest" description="Disordered" evidence="1">
    <location>
        <begin position="181"/>
        <end position="210"/>
    </location>
</feature>
<feature type="region of interest" description="Disordered" evidence="1">
    <location>
        <begin position="332"/>
        <end position="351"/>
    </location>
</feature>
<dbReference type="Proteomes" id="UP000240568">
    <property type="component" value="Segment"/>
</dbReference>